<sequence length="290" mass="32966">MILKLVCSLPMFLLQLLPAVVFAVMRIDCVASSMSDKTDSWLYCFIPWNVTDDETVFSYEEGSDTGPEKWGTLNPEWRLCGKGKYQSPIDILKQSVRLVPGLGKLKKYYKKAPAVVVNRGHDISVRWTEDAGNIEINGTYYNLIQCHWHAPAEHIFNGSRHDLELHIVHETSDGKTAVIAILYKYGRPDSFLSKLLPHIKSIGREEKELGIVNPGDINFGSRKYYRYVGSITIPPCTEGVVWTILKKVRTVSREQVRALKEKVHDGYEANARPIQDWEGKTVSLYAPRQI</sequence>
<keyword evidence="2" id="KW-1185">Reference proteome</keyword>
<accession>A0ACC1X5U5</accession>
<comment type="caution">
    <text evidence="1">The sequence shown here is derived from an EMBL/GenBank/DDBJ whole genome shotgun (WGS) entry which is preliminary data.</text>
</comment>
<evidence type="ECO:0000313" key="1">
    <source>
        <dbReference type="EMBL" id="KAJ4706332.1"/>
    </source>
</evidence>
<name>A0ACC1X5U5_MELAZ</name>
<dbReference type="Proteomes" id="UP001164539">
    <property type="component" value="Chromosome 11"/>
</dbReference>
<proteinExistence type="predicted"/>
<reference evidence="1 2" key="1">
    <citation type="journal article" date="2023" name="Science">
        <title>Complex scaffold remodeling in plant triterpene biosynthesis.</title>
        <authorList>
            <person name="De La Pena R."/>
            <person name="Hodgson H."/>
            <person name="Liu J.C."/>
            <person name="Stephenson M.J."/>
            <person name="Martin A.C."/>
            <person name="Owen C."/>
            <person name="Harkess A."/>
            <person name="Leebens-Mack J."/>
            <person name="Jimenez L.E."/>
            <person name="Osbourn A."/>
            <person name="Sattely E.S."/>
        </authorList>
    </citation>
    <scope>NUCLEOTIDE SEQUENCE [LARGE SCALE GENOMIC DNA]</scope>
    <source>
        <strain evidence="2">cv. JPN11</strain>
        <tissue evidence="1">Leaf</tissue>
    </source>
</reference>
<dbReference type="EMBL" id="CM051404">
    <property type="protein sequence ID" value="KAJ4706332.1"/>
    <property type="molecule type" value="Genomic_DNA"/>
</dbReference>
<gene>
    <name evidence="1" type="ORF">OWV82_019995</name>
</gene>
<organism evidence="1 2">
    <name type="scientific">Melia azedarach</name>
    <name type="common">Chinaberry tree</name>
    <dbReference type="NCBI Taxonomy" id="155640"/>
    <lineage>
        <taxon>Eukaryota</taxon>
        <taxon>Viridiplantae</taxon>
        <taxon>Streptophyta</taxon>
        <taxon>Embryophyta</taxon>
        <taxon>Tracheophyta</taxon>
        <taxon>Spermatophyta</taxon>
        <taxon>Magnoliopsida</taxon>
        <taxon>eudicotyledons</taxon>
        <taxon>Gunneridae</taxon>
        <taxon>Pentapetalae</taxon>
        <taxon>rosids</taxon>
        <taxon>malvids</taxon>
        <taxon>Sapindales</taxon>
        <taxon>Meliaceae</taxon>
        <taxon>Melia</taxon>
    </lineage>
</organism>
<evidence type="ECO:0000313" key="2">
    <source>
        <dbReference type="Proteomes" id="UP001164539"/>
    </source>
</evidence>
<protein>
    <submittedName>
        <fullName evidence="1">Alpha carbonic anhydrase</fullName>
    </submittedName>
</protein>